<proteinExistence type="predicted"/>
<feature type="compositionally biased region" description="Polar residues" evidence="4">
    <location>
        <begin position="375"/>
        <end position="385"/>
    </location>
</feature>
<name>A0AAD5B111_SILAS</name>
<dbReference type="InterPro" id="IPR012677">
    <property type="entry name" value="Nucleotide-bd_a/b_plait_sf"/>
</dbReference>
<dbReference type="PANTHER" id="PTHR48025">
    <property type="entry name" value="OS02G0815200 PROTEIN"/>
    <property type="match status" value="1"/>
</dbReference>
<dbReference type="CDD" id="cd12343">
    <property type="entry name" value="RRM1_2_CoAA_like"/>
    <property type="match status" value="2"/>
</dbReference>
<gene>
    <name evidence="6" type="ORF">C0J50_14628</name>
</gene>
<dbReference type="InterPro" id="IPR000504">
    <property type="entry name" value="RRM_dom"/>
</dbReference>
<dbReference type="Proteomes" id="UP001205998">
    <property type="component" value="Unassembled WGS sequence"/>
</dbReference>
<dbReference type="GO" id="GO:0003729">
    <property type="term" value="F:mRNA binding"/>
    <property type="evidence" value="ECO:0007669"/>
    <property type="project" value="TreeGrafter"/>
</dbReference>
<dbReference type="InterPro" id="IPR035979">
    <property type="entry name" value="RBD_domain_sf"/>
</dbReference>
<feature type="compositionally biased region" description="Basic and acidic residues" evidence="4">
    <location>
        <begin position="278"/>
        <end position="293"/>
    </location>
</feature>
<feature type="domain" description="RRM" evidence="5">
    <location>
        <begin position="140"/>
        <end position="209"/>
    </location>
</feature>
<dbReference type="AlphaFoldDB" id="A0AAD5B111"/>
<dbReference type="Gene3D" id="3.30.70.330">
    <property type="match status" value="2"/>
</dbReference>
<dbReference type="SUPFAM" id="SSF54928">
    <property type="entry name" value="RNA-binding domain, RBD"/>
    <property type="match status" value="2"/>
</dbReference>
<reference evidence="6" key="1">
    <citation type="submission" date="2018-07" db="EMBL/GenBank/DDBJ databases">
        <title>Comparative genomics of catfishes provides insights into carnivory and benthic adaptation.</title>
        <authorList>
            <person name="Zhang Y."/>
            <person name="Wang D."/>
            <person name="Peng Z."/>
            <person name="Zheng S."/>
            <person name="Shao F."/>
            <person name="Tao W."/>
        </authorList>
    </citation>
    <scope>NUCLEOTIDE SEQUENCE</scope>
    <source>
        <strain evidence="6">Chongqing</strain>
    </source>
</reference>
<evidence type="ECO:0000256" key="1">
    <source>
        <dbReference type="ARBA" id="ARBA00022884"/>
    </source>
</evidence>
<keyword evidence="3" id="KW-0175">Coiled coil</keyword>
<evidence type="ECO:0000259" key="5">
    <source>
        <dbReference type="PROSITE" id="PS50102"/>
    </source>
</evidence>
<evidence type="ECO:0000256" key="3">
    <source>
        <dbReference type="SAM" id="Coils"/>
    </source>
</evidence>
<comment type="caution">
    <text evidence="6">The sequence shown here is derived from an EMBL/GenBank/DDBJ whole genome shotgun (WGS) entry which is preliminary data.</text>
</comment>
<dbReference type="GO" id="GO:0005634">
    <property type="term" value="C:nucleus"/>
    <property type="evidence" value="ECO:0007669"/>
    <property type="project" value="TreeGrafter"/>
</dbReference>
<feature type="coiled-coil region" evidence="3">
    <location>
        <begin position="13"/>
        <end position="40"/>
    </location>
</feature>
<keyword evidence="7" id="KW-1185">Reference proteome</keyword>
<dbReference type="FunFam" id="3.30.70.330:FF:000796">
    <property type="entry name" value="RNA binding motif protein 4.3"/>
    <property type="match status" value="1"/>
</dbReference>
<dbReference type="Pfam" id="PF00076">
    <property type="entry name" value="RRM_1"/>
    <property type="match status" value="2"/>
</dbReference>
<dbReference type="SMART" id="SM00360">
    <property type="entry name" value="RRM"/>
    <property type="match status" value="2"/>
</dbReference>
<feature type="compositionally biased region" description="Pro residues" evidence="4">
    <location>
        <begin position="398"/>
        <end position="408"/>
    </location>
</feature>
<evidence type="ECO:0000256" key="4">
    <source>
        <dbReference type="SAM" id="MobiDB-lite"/>
    </source>
</evidence>
<sequence>MGRGRVRKGIQCKTCAKLNIRIMNQKKEEEEEEEEEEQNLPTLIDYLFATVCFRFCILTTHTMVKIFVGNLPPQAESEEIKSLFAQYGTVTECAIIKNFAFVHMDDRKNATKAIRSLHLYKLHGTPINVEASHGKNQGPIKLHVANVEKGVEDELRALFEEYGTVTECSIIKNFAFVHMNNSDEAMDAIKGLDNTDFQGKRIHVQVSKSRPRGEEEGYGPPESGGYWPPRFPGEHPQPGPPGFGRGRFGPPGYPPAPPPPPPPPPPRRPPFPGGGYGGDRDGNGVVDYYEKYRARPYGMSSYEDRRMGGIPPPPPPPSGMMRERMPPSNIDPYDRRPLPPPPSSFYRDRSPIGRAPPAPPASAGNGYSYERSRLSPLSMSRNQMYNAPRSRDPYSERVPPPPPARYTY</sequence>
<dbReference type="EMBL" id="MU551541">
    <property type="protein sequence ID" value="KAI5625877.1"/>
    <property type="molecule type" value="Genomic_DNA"/>
</dbReference>
<feature type="compositionally biased region" description="Pro residues" evidence="4">
    <location>
        <begin position="229"/>
        <end position="241"/>
    </location>
</feature>
<accession>A0AAD5B111</accession>
<evidence type="ECO:0000256" key="2">
    <source>
        <dbReference type="PROSITE-ProRule" id="PRU00176"/>
    </source>
</evidence>
<dbReference type="InterPro" id="IPR050502">
    <property type="entry name" value="Euk_RNA-bind_prot"/>
</dbReference>
<dbReference type="PROSITE" id="PS50102">
    <property type="entry name" value="RRM"/>
    <property type="match status" value="2"/>
</dbReference>
<organism evidence="6 7">
    <name type="scientific">Silurus asotus</name>
    <name type="common">Amur catfish</name>
    <name type="synonym">Parasilurus asotus</name>
    <dbReference type="NCBI Taxonomy" id="30991"/>
    <lineage>
        <taxon>Eukaryota</taxon>
        <taxon>Metazoa</taxon>
        <taxon>Chordata</taxon>
        <taxon>Craniata</taxon>
        <taxon>Vertebrata</taxon>
        <taxon>Euteleostomi</taxon>
        <taxon>Actinopterygii</taxon>
        <taxon>Neopterygii</taxon>
        <taxon>Teleostei</taxon>
        <taxon>Ostariophysi</taxon>
        <taxon>Siluriformes</taxon>
        <taxon>Siluridae</taxon>
        <taxon>Silurus</taxon>
    </lineage>
</organism>
<feature type="domain" description="RRM" evidence="5">
    <location>
        <begin position="64"/>
        <end position="134"/>
    </location>
</feature>
<feature type="compositionally biased region" description="Pro residues" evidence="4">
    <location>
        <begin position="251"/>
        <end position="272"/>
    </location>
</feature>
<evidence type="ECO:0000313" key="6">
    <source>
        <dbReference type="EMBL" id="KAI5625877.1"/>
    </source>
</evidence>
<dbReference type="PANTHER" id="PTHR48025:SF26">
    <property type="entry name" value="HETEROGENEOUS NUCLEAR RIBONUCLEOPROTEIN M-RELATED"/>
    <property type="match status" value="1"/>
</dbReference>
<protein>
    <recommendedName>
        <fullName evidence="5">RRM domain-containing protein</fullName>
    </recommendedName>
</protein>
<evidence type="ECO:0000313" key="7">
    <source>
        <dbReference type="Proteomes" id="UP001205998"/>
    </source>
</evidence>
<feature type="region of interest" description="Disordered" evidence="4">
    <location>
        <begin position="203"/>
        <end position="408"/>
    </location>
</feature>
<keyword evidence="1 2" id="KW-0694">RNA-binding</keyword>
<feature type="compositionally biased region" description="Low complexity" evidence="4">
    <location>
        <begin position="218"/>
        <end position="228"/>
    </location>
</feature>